<protein>
    <submittedName>
        <fullName evidence="2">Uncharacterized protein</fullName>
    </submittedName>
</protein>
<accession>A0A5M6CH77</accession>
<dbReference type="Proteomes" id="UP000323632">
    <property type="component" value="Unassembled WGS sequence"/>
</dbReference>
<sequence>MQPKKSLFYCLGLLCFTAVANAQKAPDINPKEYNLQKNLVFEDNFDDDKNGWLKEEAEDSTDTDTSFVNSAETKIAKGYLKYDNRSKSGVFAAGIETNIDFNRDFEIEIKALVFYASDDYAGVGVLFWGRDSAKNATYLYFNNYQYFEMVDCNCNDWKNCKGKGKNTKNQNLNDFNKITIRHIGKYYYFFLNERFQKKFSFRPLIGHRIGLGSAKNCTMIYDYIKVYYLN</sequence>
<comment type="caution">
    <text evidence="2">The sequence shown here is derived from an EMBL/GenBank/DDBJ whole genome shotgun (WGS) entry which is preliminary data.</text>
</comment>
<proteinExistence type="predicted"/>
<evidence type="ECO:0000313" key="2">
    <source>
        <dbReference type="EMBL" id="KAA5534588.1"/>
    </source>
</evidence>
<organism evidence="2 3">
    <name type="scientific">Taibaiella lutea</name>
    <dbReference type="NCBI Taxonomy" id="2608001"/>
    <lineage>
        <taxon>Bacteria</taxon>
        <taxon>Pseudomonadati</taxon>
        <taxon>Bacteroidota</taxon>
        <taxon>Chitinophagia</taxon>
        <taxon>Chitinophagales</taxon>
        <taxon>Chitinophagaceae</taxon>
        <taxon>Taibaiella</taxon>
    </lineage>
</organism>
<reference evidence="2 3" key="1">
    <citation type="submission" date="2019-09" db="EMBL/GenBank/DDBJ databases">
        <title>Genome sequence and assembly of Taibaiella sp.</title>
        <authorList>
            <person name="Chhetri G."/>
        </authorList>
    </citation>
    <scope>NUCLEOTIDE SEQUENCE [LARGE SCALE GENOMIC DNA]</scope>
    <source>
        <strain evidence="2 3">KVB11</strain>
    </source>
</reference>
<dbReference type="RefSeq" id="WP_150032268.1">
    <property type="nucleotide sequence ID" value="NZ_VWSH01000002.1"/>
</dbReference>
<feature type="signal peptide" evidence="1">
    <location>
        <begin position="1"/>
        <end position="20"/>
    </location>
</feature>
<dbReference type="EMBL" id="VWSH01000002">
    <property type="protein sequence ID" value="KAA5534588.1"/>
    <property type="molecule type" value="Genomic_DNA"/>
</dbReference>
<gene>
    <name evidence="2" type="ORF">F0919_08175</name>
</gene>
<keyword evidence="1" id="KW-0732">Signal</keyword>
<keyword evidence="3" id="KW-1185">Reference proteome</keyword>
<name>A0A5M6CH77_9BACT</name>
<dbReference type="AlphaFoldDB" id="A0A5M6CH77"/>
<evidence type="ECO:0000256" key="1">
    <source>
        <dbReference type="SAM" id="SignalP"/>
    </source>
</evidence>
<evidence type="ECO:0000313" key="3">
    <source>
        <dbReference type="Proteomes" id="UP000323632"/>
    </source>
</evidence>
<feature type="chain" id="PRO_5024318617" evidence="1">
    <location>
        <begin position="21"/>
        <end position="230"/>
    </location>
</feature>